<reference evidence="1 2" key="1">
    <citation type="submission" date="2019-03" db="EMBL/GenBank/DDBJ databases">
        <title>Single cell metagenomics reveals metabolic interactions within the superorganism composed of flagellate Streblomastix strix and complex community of Bacteroidetes bacteria on its surface.</title>
        <authorList>
            <person name="Treitli S.C."/>
            <person name="Kolisko M."/>
            <person name="Husnik F."/>
            <person name="Keeling P."/>
            <person name="Hampl V."/>
        </authorList>
    </citation>
    <scope>NUCLEOTIDE SEQUENCE [LARGE SCALE GENOMIC DNA]</scope>
    <source>
        <strain evidence="1">ST1C</strain>
    </source>
</reference>
<dbReference type="Proteomes" id="UP000324800">
    <property type="component" value="Unassembled WGS sequence"/>
</dbReference>
<organism evidence="1 2">
    <name type="scientific">Streblomastix strix</name>
    <dbReference type="NCBI Taxonomy" id="222440"/>
    <lineage>
        <taxon>Eukaryota</taxon>
        <taxon>Metamonada</taxon>
        <taxon>Preaxostyla</taxon>
        <taxon>Oxymonadida</taxon>
        <taxon>Streblomastigidae</taxon>
        <taxon>Streblomastix</taxon>
    </lineage>
</organism>
<evidence type="ECO:0000313" key="2">
    <source>
        <dbReference type="Proteomes" id="UP000324800"/>
    </source>
</evidence>
<sequence length="123" mass="15271">MVKHHQHSWRHNLIKRATDWRFKFYRTIIQQRQGFKPYDYRDKLKDRTQEGIPNLFIWAQKDIQLMQIAEHKLRMLILLKWLKTNRFSYQVIYKEEVLRQTLRGKKSQTKQTLSYHPNSLLKM</sequence>
<name>A0A5J4TP83_9EUKA</name>
<accession>A0A5J4TP83</accession>
<evidence type="ECO:0000313" key="1">
    <source>
        <dbReference type="EMBL" id="KAA6360296.1"/>
    </source>
</evidence>
<protein>
    <submittedName>
        <fullName evidence="1">Uncharacterized protein</fullName>
    </submittedName>
</protein>
<dbReference type="AlphaFoldDB" id="A0A5J4TP83"/>
<dbReference type="EMBL" id="SNRW01027140">
    <property type="protein sequence ID" value="KAA6360296.1"/>
    <property type="molecule type" value="Genomic_DNA"/>
</dbReference>
<gene>
    <name evidence="1" type="ORF">EZS28_044178</name>
</gene>
<proteinExistence type="predicted"/>
<comment type="caution">
    <text evidence="1">The sequence shown here is derived from an EMBL/GenBank/DDBJ whole genome shotgun (WGS) entry which is preliminary data.</text>
</comment>